<reference evidence="2 3" key="1">
    <citation type="journal article" date="2016" name="Nat. Commun.">
        <title>Thousands of microbial genomes shed light on interconnected biogeochemical processes in an aquifer system.</title>
        <authorList>
            <person name="Anantharaman K."/>
            <person name="Brown C.T."/>
            <person name="Hug L.A."/>
            <person name="Sharon I."/>
            <person name="Castelle C.J."/>
            <person name="Probst A.J."/>
            <person name="Thomas B.C."/>
            <person name="Singh A."/>
            <person name="Wilkins M.J."/>
            <person name="Karaoz U."/>
            <person name="Brodie E.L."/>
            <person name="Williams K.H."/>
            <person name="Hubbard S.S."/>
            <person name="Banfield J.F."/>
        </authorList>
    </citation>
    <scope>NUCLEOTIDE SEQUENCE [LARGE SCALE GENOMIC DNA]</scope>
</reference>
<name>A0A1F7L140_9BACT</name>
<keyword evidence="1" id="KW-1133">Transmembrane helix</keyword>
<dbReference type="EMBL" id="MGBR01000001">
    <property type="protein sequence ID" value="OGK73828.1"/>
    <property type="molecule type" value="Genomic_DNA"/>
</dbReference>
<dbReference type="Proteomes" id="UP000177050">
    <property type="component" value="Unassembled WGS sequence"/>
</dbReference>
<gene>
    <name evidence="2" type="ORF">A3K52_03535</name>
</gene>
<sequence length="358" mass="37428">MKNEKVCISKSVAFIAAVAVLLLGVVLFANYMNSQNLSSNTKAGTNSCTVGTGNWDATSGCEKRALTTDTLADGTESKTRPELTGRKCDSVTSTIVTDYATCRPTVRCSYGEKIYYKTDSTGAETFNQTADVTVGAVTKKCLTDGAATPKNIGIKCSLTVDTISGNAIRGATSSDRDCAEAVTCTGTCEGVNGTEYAIGACAPEGKKQCNCSRGLSYPTWENEASCAAPTPVINCMYGGSNVTDVSTPYHWANVDVGGTIYKCILTSSGANTGFRCKTNATGDITTTGSVSDNTNCTKPAATCVEANFPDYQCALTNGTKLPVGSCTAEDAYGDKWRCGCNSAKSYTYPTLFIDATCP</sequence>
<keyword evidence="1" id="KW-0812">Transmembrane</keyword>
<evidence type="ECO:0000256" key="1">
    <source>
        <dbReference type="SAM" id="Phobius"/>
    </source>
</evidence>
<feature type="transmembrane region" description="Helical" evidence="1">
    <location>
        <begin position="12"/>
        <end position="32"/>
    </location>
</feature>
<organism evidence="2 3">
    <name type="scientific">Candidatus Roizmanbacteria bacterium RIFOXYD1_FULL_38_12</name>
    <dbReference type="NCBI Taxonomy" id="1802093"/>
    <lineage>
        <taxon>Bacteria</taxon>
        <taxon>Candidatus Roizmaniibacteriota</taxon>
    </lineage>
</organism>
<evidence type="ECO:0000313" key="3">
    <source>
        <dbReference type="Proteomes" id="UP000177050"/>
    </source>
</evidence>
<evidence type="ECO:0000313" key="2">
    <source>
        <dbReference type="EMBL" id="OGK73828.1"/>
    </source>
</evidence>
<comment type="caution">
    <text evidence="2">The sequence shown here is derived from an EMBL/GenBank/DDBJ whole genome shotgun (WGS) entry which is preliminary data.</text>
</comment>
<protein>
    <submittedName>
        <fullName evidence="2">Uncharacterized protein</fullName>
    </submittedName>
</protein>
<accession>A0A1F7L140</accession>
<proteinExistence type="predicted"/>
<dbReference type="AlphaFoldDB" id="A0A1F7L140"/>
<keyword evidence="1" id="KW-0472">Membrane</keyword>